<comment type="caution">
    <text evidence="9">The sequence shown here is derived from an EMBL/GenBank/DDBJ whole genome shotgun (WGS) entry which is preliminary data.</text>
</comment>
<evidence type="ECO:0000256" key="1">
    <source>
        <dbReference type="ARBA" id="ARBA00004167"/>
    </source>
</evidence>
<dbReference type="GO" id="GO:0004896">
    <property type="term" value="F:cytokine receptor activity"/>
    <property type="evidence" value="ECO:0007669"/>
    <property type="project" value="TreeGrafter"/>
</dbReference>
<evidence type="ECO:0000256" key="2">
    <source>
        <dbReference type="ARBA" id="ARBA00022692"/>
    </source>
</evidence>
<dbReference type="Gene3D" id="2.60.40.10">
    <property type="entry name" value="Immunoglobulins"/>
    <property type="match status" value="1"/>
</dbReference>
<evidence type="ECO:0000256" key="8">
    <source>
        <dbReference type="SAM" id="SignalP"/>
    </source>
</evidence>
<keyword evidence="4 7" id="KW-1133">Transmembrane helix</keyword>
<evidence type="ECO:0000256" key="5">
    <source>
        <dbReference type="ARBA" id="ARBA00023136"/>
    </source>
</evidence>
<gene>
    <name evidence="9" type="primary">IL7R</name>
    <name evidence="9" type="ORF">AOXY_G919</name>
</gene>
<keyword evidence="3 8" id="KW-0732">Signal</keyword>
<dbReference type="PANTHER" id="PTHR23037:SF27">
    <property type="entry name" value="INTERLEUKIN-7 RECEPTOR SUBUNIT ALPHA"/>
    <property type="match status" value="1"/>
</dbReference>
<dbReference type="InterPro" id="IPR036116">
    <property type="entry name" value="FN3_sf"/>
</dbReference>
<dbReference type="InterPro" id="IPR013783">
    <property type="entry name" value="Ig-like_fold"/>
</dbReference>
<name>A0AAD8GL89_ACIOX</name>
<feature type="signal peptide" evidence="8">
    <location>
        <begin position="1"/>
        <end position="18"/>
    </location>
</feature>
<feature type="transmembrane region" description="Helical" evidence="7">
    <location>
        <begin position="243"/>
        <end position="265"/>
    </location>
</feature>
<keyword evidence="2 7" id="KW-0812">Transmembrane</keyword>
<evidence type="ECO:0000256" key="4">
    <source>
        <dbReference type="ARBA" id="ARBA00022989"/>
    </source>
</evidence>
<keyword evidence="5 7" id="KW-0472">Membrane</keyword>
<keyword evidence="10" id="KW-1185">Reference proteome</keyword>
<dbReference type="GO" id="GO:0030097">
    <property type="term" value="P:hemopoiesis"/>
    <property type="evidence" value="ECO:0007669"/>
    <property type="project" value="TreeGrafter"/>
</dbReference>
<dbReference type="AlphaFoldDB" id="A0AAD8GL89"/>
<keyword evidence="6 9" id="KW-0675">Receptor</keyword>
<accession>A0AAD8GL89</accession>
<dbReference type="PANTHER" id="PTHR23037">
    <property type="entry name" value="CYTOKINE RECEPTOR"/>
    <property type="match status" value="1"/>
</dbReference>
<dbReference type="GO" id="GO:0009897">
    <property type="term" value="C:external side of plasma membrane"/>
    <property type="evidence" value="ECO:0007669"/>
    <property type="project" value="TreeGrafter"/>
</dbReference>
<dbReference type="Proteomes" id="UP001230051">
    <property type="component" value="Unassembled WGS sequence"/>
</dbReference>
<evidence type="ECO:0000256" key="7">
    <source>
        <dbReference type="SAM" id="Phobius"/>
    </source>
</evidence>
<evidence type="ECO:0000313" key="10">
    <source>
        <dbReference type="Proteomes" id="UP001230051"/>
    </source>
</evidence>
<proteinExistence type="predicted"/>
<dbReference type="EMBL" id="JAGXEW010000001">
    <property type="protein sequence ID" value="KAK1176109.1"/>
    <property type="molecule type" value="Genomic_DNA"/>
</dbReference>
<feature type="chain" id="PRO_5042073611" evidence="8">
    <location>
        <begin position="19"/>
        <end position="437"/>
    </location>
</feature>
<organism evidence="9 10">
    <name type="scientific">Acipenser oxyrinchus oxyrinchus</name>
    <dbReference type="NCBI Taxonomy" id="40147"/>
    <lineage>
        <taxon>Eukaryota</taxon>
        <taxon>Metazoa</taxon>
        <taxon>Chordata</taxon>
        <taxon>Craniata</taxon>
        <taxon>Vertebrata</taxon>
        <taxon>Euteleostomi</taxon>
        <taxon>Actinopterygii</taxon>
        <taxon>Chondrostei</taxon>
        <taxon>Acipenseriformes</taxon>
        <taxon>Acipenseridae</taxon>
        <taxon>Acipenser</taxon>
    </lineage>
</organism>
<reference evidence="9" key="1">
    <citation type="submission" date="2022-02" db="EMBL/GenBank/DDBJ databases">
        <title>Atlantic sturgeon de novo genome assembly.</title>
        <authorList>
            <person name="Stock M."/>
            <person name="Klopp C."/>
            <person name="Guiguen Y."/>
            <person name="Cabau C."/>
            <person name="Parinello H."/>
            <person name="Santidrian Yebra-Pimentel E."/>
            <person name="Kuhl H."/>
            <person name="Dirks R.P."/>
            <person name="Guessner J."/>
            <person name="Wuertz S."/>
            <person name="Du K."/>
            <person name="Schartl M."/>
        </authorList>
    </citation>
    <scope>NUCLEOTIDE SEQUENCE</scope>
    <source>
        <strain evidence="9">STURGEONOMICS-FGT-2020</strain>
        <tissue evidence="9">Whole blood</tissue>
    </source>
</reference>
<dbReference type="SUPFAM" id="SSF49265">
    <property type="entry name" value="Fibronectin type III"/>
    <property type="match status" value="1"/>
</dbReference>
<evidence type="ECO:0000313" key="9">
    <source>
        <dbReference type="EMBL" id="KAK1176109.1"/>
    </source>
</evidence>
<sequence>MKPLMLTILLMVQPSVFGQSGSGDDETTDEPNEPMECLSHLSLQLEQSLVCNLRGDFNGDISYNITVQVCGEYVNFKGCMNMTMDDHDNRYVLNTKEFLAVEKYEVHTFTTTSDRYISQIIDLRLIIEPMAPYNVNASYSEKHHAAYITFDTPYSALPSKDYLTEKLVHSVAFRIQNNGQWEYQNITYQPLKIEGKYLKPDFIYEVKCRSIPNGDYFKGYWSDWSNVATFKTPAVHKNPDKSVLRYTLSPAILILLLIIFAVAFVRWKENIVSCLWPSIPNPKNTLEQMYKKQGWGHNASFNPETFGDHNIHMVNGMEEKVIGECLLFPSPADPPDTQERSQASLHLKNELPNVVVSQAQDQWLLSERCNEDSADPQATSDIEGCCPGITTSGSNPSNNEPARDSVCALNPQVGFQVGQATGRDEAYVTMSNFYKTQ</sequence>
<evidence type="ECO:0000256" key="6">
    <source>
        <dbReference type="ARBA" id="ARBA00023170"/>
    </source>
</evidence>
<comment type="subcellular location">
    <subcellularLocation>
        <location evidence="1">Membrane</location>
        <topology evidence="1">Single-pass membrane protein</topology>
    </subcellularLocation>
</comment>
<dbReference type="GO" id="GO:0046427">
    <property type="term" value="P:positive regulation of receptor signaling pathway via JAK-STAT"/>
    <property type="evidence" value="ECO:0007669"/>
    <property type="project" value="TreeGrafter"/>
</dbReference>
<evidence type="ECO:0000256" key="3">
    <source>
        <dbReference type="ARBA" id="ARBA00022729"/>
    </source>
</evidence>
<protein>
    <submittedName>
        <fullName evidence="9">Interleukin-7 receptor subunit alpha-like</fullName>
    </submittedName>
</protein>